<proteinExistence type="predicted"/>
<dbReference type="InterPro" id="IPR026652">
    <property type="entry name" value="CEP128"/>
</dbReference>
<feature type="region of interest" description="Disordered" evidence="2">
    <location>
        <begin position="212"/>
        <end position="231"/>
    </location>
</feature>
<evidence type="ECO:0000313" key="3">
    <source>
        <dbReference type="EMBL" id="MEQ2174003.1"/>
    </source>
</evidence>
<feature type="region of interest" description="Disordered" evidence="2">
    <location>
        <begin position="134"/>
        <end position="170"/>
    </location>
</feature>
<name>A0ABV0NRH7_9TELE</name>
<accession>A0ABV0NRH7</accession>
<dbReference type="PANTHER" id="PTHR46657">
    <property type="entry name" value="CENTROSOMAL PROTEIN OF 128 KDA"/>
    <property type="match status" value="1"/>
</dbReference>
<protein>
    <submittedName>
        <fullName evidence="3">Uncharacterized protein</fullName>
    </submittedName>
</protein>
<feature type="compositionally biased region" description="Basic and acidic residues" evidence="2">
    <location>
        <begin position="297"/>
        <end position="313"/>
    </location>
</feature>
<comment type="caution">
    <text evidence="3">The sequence shown here is derived from an EMBL/GenBank/DDBJ whole genome shotgun (WGS) entry which is preliminary data.</text>
</comment>
<evidence type="ECO:0000313" key="4">
    <source>
        <dbReference type="Proteomes" id="UP001476798"/>
    </source>
</evidence>
<keyword evidence="4" id="KW-1185">Reference proteome</keyword>
<feature type="non-terminal residue" evidence="3">
    <location>
        <position position="1"/>
    </location>
</feature>
<keyword evidence="1" id="KW-0175">Coiled coil</keyword>
<feature type="compositionally biased region" description="Polar residues" evidence="2">
    <location>
        <begin position="327"/>
        <end position="337"/>
    </location>
</feature>
<reference evidence="3 4" key="1">
    <citation type="submission" date="2021-06" db="EMBL/GenBank/DDBJ databases">
        <authorList>
            <person name="Palmer J.M."/>
        </authorList>
    </citation>
    <scope>NUCLEOTIDE SEQUENCE [LARGE SCALE GENOMIC DNA]</scope>
    <source>
        <strain evidence="3 4">GA_2019</strain>
        <tissue evidence="3">Muscle</tissue>
    </source>
</reference>
<feature type="compositionally biased region" description="Polar residues" evidence="2">
    <location>
        <begin position="222"/>
        <end position="231"/>
    </location>
</feature>
<feature type="compositionally biased region" description="Polar residues" evidence="2">
    <location>
        <begin position="137"/>
        <end position="152"/>
    </location>
</feature>
<organism evidence="3 4">
    <name type="scientific">Goodea atripinnis</name>
    <dbReference type="NCBI Taxonomy" id="208336"/>
    <lineage>
        <taxon>Eukaryota</taxon>
        <taxon>Metazoa</taxon>
        <taxon>Chordata</taxon>
        <taxon>Craniata</taxon>
        <taxon>Vertebrata</taxon>
        <taxon>Euteleostomi</taxon>
        <taxon>Actinopterygii</taxon>
        <taxon>Neopterygii</taxon>
        <taxon>Teleostei</taxon>
        <taxon>Neoteleostei</taxon>
        <taxon>Acanthomorphata</taxon>
        <taxon>Ovalentaria</taxon>
        <taxon>Atherinomorphae</taxon>
        <taxon>Cyprinodontiformes</taxon>
        <taxon>Goodeidae</taxon>
        <taxon>Goodea</taxon>
    </lineage>
</organism>
<feature type="region of interest" description="Disordered" evidence="2">
    <location>
        <begin position="297"/>
        <end position="346"/>
    </location>
</feature>
<dbReference type="PANTHER" id="PTHR46657:SF1">
    <property type="entry name" value="CENTROSOMAL PROTEIN OF 128 KDA"/>
    <property type="match status" value="1"/>
</dbReference>
<gene>
    <name evidence="3" type="ORF">GOODEAATRI_003301</name>
</gene>
<dbReference type="EMBL" id="JAHRIO010050101">
    <property type="protein sequence ID" value="MEQ2174003.1"/>
    <property type="molecule type" value="Genomic_DNA"/>
</dbReference>
<evidence type="ECO:0000256" key="2">
    <source>
        <dbReference type="SAM" id="MobiDB-lite"/>
    </source>
</evidence>
<feature type="coiled-coil region" evidence="1">
    <location>
        <begin position="98"/>
        <end position="132"/>
    </location>
</feature>
<dbReference type="Proteomes" id="UP001476798">
    <property type="component" value="Unassembled WGS sequence"/>
</dbReference>
<sequence>DTSRNLTKVDRMLGQYREHADDQAEAMTLRASGSILPLHSGITLAVREGGEGLSLLASDIDTRQAMENLTDHMTASQRQESVGCSCRLHFQYFMEQELGRARRLLEQSEDSRESLVQQVEDIRGELLRTRAEKTALHRTQTEASQLSTQLHASHSEREGGRGQLQGSDHARLEREVAELRAQLHKASVRGEVEELKRALERKERENLRLSLQVKASREKESSQAQLSQQTEAARRELGEILGRLAQCKEELHRKDVELSETQQRQLLLQQEIQEVCAALEQDARCQTSIQARLREENQRLEEQADSQARRLQRDQGAQAELQAALKQMTTSHAQLSQRLAEEESARKEFQKSSLELQAKLTLLQEERSALSQQLQLEREVHQKELENMKATIKDDKTKKDREMHEMLKLCRQEKDEIKAQLREVKVVVIS</sequence>
<evidence type="ECO:0000256" key="1">
    <source>
        <dbReference type="SAM" id="Coils"/>
    </source>
</evidence>